<reference evidence="6" key="1">
    <citation type="submission" date="2020-04" db="EMBL/GenBank/DDBJ databases">
        <authorList>
            <person name="Zhang T."/>
        </authorList>
    </citation>
    <scope>NUCLEOTIDE SEQUENCE</scope>
    <source>
        <strain evidence="6">HKST-UBA14</strain>
    </source>
</reference>
<feature type="transmembrane region" description="Helical" evidence="4">
    <location>
        <begin position="324"/>
        <end position="346"/>
    </location>
</feature>
<reference evidence="6" key="2">
    <citation type="journal article" date="2021" name="Microbiome">
        <title>Successional dynamics and alternative stable states in a saline activated sludge microbial community over 9 years.</title>
        <authorList>
            <person name="Wang Y."/>
            <person name="Ye J."/>
            <person name="Ju F."/>
            <person name="Liu L."/>
            <person name="Boyd J.A."/>
            <person name="Deng Y."/>
            <person name="Parks D.H."/>
            <person name="Jiang X."/>
            <person name="Yin X."/>
            <person name="Woodcroft B.J."/>
            <person name="Tyson G.W."/>
            <person name="Hugenholtz P."/>
            <person name="Polz M.F."/>
            <person name="Zhang T."/>
        </authorList>
    </citation>
    <scope>NUCLEOTIDE SEQUENCE</scope>
    <source>
        <strain evidence="6">HKST-UBA14</strain>
    </source>
</reference>
<feature type="transmembrane region" description="Helical" evidence="4">
    <location>
        <begin position="208"/>
        <end position="229"/>
    </location>
</feature>
<evidence type="ECO:0000256" key="4">
    <source>
        <dbReference type="SAM" id="Phobius"/>
    </source>
</evidence>
<feature type="transmembrane region" description="Helical" evidence="4">
    <location>
        <begin position="66"/>
        <end position="85"/>
    </location>
</feature>
<dbReference type="EMBL" id="JAGQLK010000102">
    <property type="protein sequence ID" value="MCA9383631.1"/>
    <property type="molecule type" value="Genomic_DNA"/>
</dbReference>
<proteinExistence type="predicted"/>
<dbReference type="PANTHER" id="PTHR23530">
    <property type="entry name" value="TRANSPORT PROTEIN-RELATED"/>
    <property type="match status" value="1"/>
</dbReference>
<feature type="transmembrane region" description="Helical" evidence="4">
    <location>
        <begin position="91"/>
        <end position="114"/>
    </location>
</feature>
<dbReference type="InterPro" id="IPR036259">
    <property type="entry name" value="MFS_trans_sf"/>
</dbReference>
<keyword evidence="3 4" id="KW-0472">Membrane</keyword>
<dbReference type="PROSITE" id="PS50850">
    <property type="entry name" value="MFS"/>
    <property type="match status" value="1"/>
</dbReference>
<dbReference type="InterPro" id="IPR020846">
    <property type="entry name" value="MFS_dom"/>
</dbReference>
<name>A0A955L5Z3_9BACT</name>
<dbReference type="GO" id="GO:0022857">
    <property type="term" value="F:transmembrane transporter activity"/>
    <property type="evidence" value="ECO:0007669"/>
    <property type="project" value="InterPro"/>
</dbReference>
<dbReference type="InterPro" id="IPR053160">
    <property type="entry name" value="MFS_DHA3_Transporter"/>
</dbReference>
<evidence type="ECO:0000259" key="5">
    <source>
        <dbReference type="PROSITE" id="PS50850"/>
    </source>
</evidence>
<evidence type="ECO:0000256" key="2">
    <source>
        <dbReference type="ARBA" id="ARBA00022989"/>
    </source>
</evidence>
<dbReference type="AlphaFoldDB" id="A0A955L5Z3"/>
<feature type="transmembrane region" description="Helical" evidence="4">
    <location>
        <begin position="158"/>
        <end position="177"/>
    </location>
</feature>
<keyword evidence="2 4" id="KW-1133">Transmembrane helix</keyword>
<dbReference type="SUPFAM" id="SSF103473">
    <property type="entry name" value="MFS general substrate transporter"/>
    <property type="match status" value="1"/>
</dbReference>
<evidence type="ECO:0000256" key="1">
    <source>
        <dbReference type="ARBA" id="ARBA00022692"/>
    </source>
</evidence>
<protein>
    <submittedName>
        <fullName evidence="6">MFS transporter</fullName>
    </submittedName>
</protein>
<dbReference type="Pfam" id="PF07690">
    <property type="entry name" value="MFS_1"/>
    <property type="match status" value="1"/>
</dbReference>
<sequence>MRFTTKIYLYRFFDDFVLIYPLYTVMFGDFGISPLQISILLAFWSGTAMLLEIPSGVLADMFSRKALLIVAQFIRVVGYLAWIIFPTFWGFLFGFVCWGIKSALTSGTLQALIYDELNANGKNALYTKVLGKTKTMSFIAILCSSLLASIAINWGYSFVLTLSTLALVLSILSLVLIKSVPMIRSTGESKFLEVLAEGIRYTMDNKTLVSIIIFLSFAFALGGALDEFWTLFADDLGTPKWGLGIFLASMSIAQATGNSIVEKFSNITNSKAYMVFIANGILLILAAYMFNIFSLVLLVVFSFTFSIIQTVFEGKLQHNTPTNVRATISSLNGFIIELFVLVVYFSTGYISQLSSYQAAFHFWGIAIIIIGLAYLLIAKSK</sequence>
<dbReference type="Gene3D" id="1.20.1250.20">
    <property type="entry name" value="MFS general substrate transporter like domains"/>
    <property type="match status" value="1"/>
</dbReference>
<dbReference type="PANTHER" id="PTHR23530:SF1">
    <property type="entry name" value="PERMEASE, MAJOR FACILITATOR SUPERFAMILY-RELATED"/>
    <property type="match status" value="1"/>
</dbReference>
<feature type="domain" description="Major facilitator superfamily (MFS) profile" evidence="5">
    <location>
        <begin position="1"/>
        <end position="381"/>
    </location>
</feature>
<gene>
    <name evidence="6" type="ORF">KC909_04645</name>
</gene>
<organism evidence="6 7">
    <name type="scientific">Candidatus Dojkabacteria bacterium</name>
    <dbReference type="NCBI Taxonomy" id="2099670"/>
    <lineage>
        <taxon>Bacteria</taxon>
        <taxon>Candidatus Dojkabacteria</taxon>
    </lineage>
</organism>
<comment type="caution">
    <text evidence="6">The sequence shown here is derived from an EMBL/GenBank/DDBJ whole genome shotgun (WGS) entry which is preliminary data.</text>
</comment>
<evidence type="ECO:0000313" key="7">
    <source>
        <dbReference type="Proteomes" id="UP000783287"/>
    </source>
</evidence>
<keyword evidence="1 4" id="KW-0812">Transmembrane</keyword>
<accession>A0A955L5Z3</accession>
<dbReference type="InterPro" id="IPR011701">
    <property type="entry name" value="MFS"/>
</dbReference>
<feature type="transmembrane region" description="Helical" evidence="4">
    <location>
        <begin position="12"/>
        <end position="32"/>
    </location>
</feature>
<evidence type="ECO:0000256" key="3">
    <source>
        <dbReference type="ARBA" id="ARBA00023136"/>
    </source>
</evidence>
<feature type="transmembrane region" description="Helical" evidence="4">
    <location>
        <begin position="272"/>
        <end position="289"/>
    </location>
</feature>
<evidence type="ECO:0000313" key="6">
    <source>
        <dbReference type="EMBL" id="MCA9383631.1"/>
    </source>
</evidence>
<feature type="transmembrane region" description="Helical" evidence="4">
    <location>
        <begin position="135"/>
        <end position="152"/>
    </location>
</feature>
<dbReference type="Proteomes" id="UP000783287">
    <property type="component" value="Unassembled WGS sequence"/>
</dbReference>
<feature type="transmembrane region" description="Helical" evidence="4">
    <location>
        <begin position="38"/>
        <end position="59"/>
    </location>
</feature>
<feature type="transmembrane region" description="Helical" evidence="4">
    <location>
        <begin position="358"/>
        <end position="377"/>
    </location>
</feature>